<evidence type="ECO:0000313" key="3">
    <source>
        <dbReference type="WBParaSite" id="HCON_00064050-00001"/>
    </source>
</evidence>
<dbReference type="WBParaSite" id="HCON_00064050-00001">
    <property type="protein sequence ID" value="HCON_00064050-00001"/>
    <property type="gene ID" value="HCON_00064050"/>
</dbReference>
<dbReference type="PROSITE" id="PS50181">
    <property type="entry name" value="FBOX"/>
    <property type="match status" value="1"/>
</dbReference>
<dbReference type="InterPro" id="IPR001810">
    <property type="entry name" value="F-box_dom"/>
</dbReference>
<accession>A0A7I5E8D6</accession>
<feature type="domain" description="F-box" evidence="1">
    <location>
        <begin position="3"/>
        <end position="49"/>
    </location>
</feature>
<dbReference type="AlphaFoldDB" id="A0A7I5E8D6"/>
<organism evidence="2 3">
    <name type="scientific">Haemonchus contortus</name>
    <name type="common">Barber pole worm</name>
    <dbReference type="NCBI Taxonomy" id="6289"/>
    <lineage>
        <taxon>Eukaryota</taxon>
        <taxon>Metazoa</taxon>
        <taxon>Ecdysozoa</taxon>
        <taxon>Nematoda</taxon>
        <taxon>Chromadorea</taxon>
        <taxon>Rhabditida</taxon>
        <taxon>Rhabditina</taxon>
        <taxon>Rhabditomorpha</taxon>
        <taxon>Strongyloidea</taxon>
        <taxon>Trichostrongylidae</taxon>
        <taxon>Haemonchus</taxon>
    </lineage>
</organism>
<sequence length="293" mass="33214">MGYFPWNRLPKELRVNVLRHLTRTDLDNCHLLNRETFELIRRNEKFMKRRIIEFWDIQIYQINEECSLQMFGICSEVGIWRETLIPWGCSILPKLLKNATIQFLAILYRRVTDKILWSISSCLLNVDCQVQKLAIVGTSVAAVTSSVFLEFLRKAAPTLIHISGIRDCSYDNFSPEVLEFIVTRPKFGIFAVSPEPFLMDDDILANVTASVFTIGATTRITADGIKSFVGGLASGKHELVRGKIRILSSPDSLRFPTSSNVAMSVITEERDSVPFLYVVITATTRKTAKLKTC</sequence>
<name>A0A7I5E8D6_HAECO</name>
<dbReference type="Proteomes" id="UP000025227">
    <property type="component" value="Unplaced"/>
</dbReference>
<keyword evidence="2" id="KW-1185">Reference proteome</keyword>
<dbReference type="OrthoDB" id="5842022at2759"/>
<protein>
    <submittedName>
        <fullName evidence="3">F-box domain-containing protein</fullName>
    </submittedName>
</protein>
<evidence type="ECO:0000259" key="1">
    <source>
        <dbReference type="PROSITE" id="PS50181"/>
    </source>
</evidence>
<evidence type="ECO:0000313" key="2">
    <source>
        <dbReference type="Proteomes" id="UP000025227"/>
    </source>
</evidence>
<reference evidence="3" key="1">
    <citation type="submission" date="2020-12" db="UniProtKB">
        <authorList>
            <consortium name="WormBaseParasite"/>
        </authorList>
    </citation>
    <scope>IDENTIFICATION</scope>
    <source>
        <strain evidence="3">MHco3</strain>
    </source>
</reference>
<proteinExistence type="predicted"/>